<dbReference type="Gene3D" id="6.10.140.140">
    <property type="match status" value="1"/>
</dbReference>
<evidence type="ECO:0000259" key="1">
    <source>
        <dbReference type="PROSITE" id="PS50805"/>
    </source>
</evidence>
<dbReference type="Proteomes" id="UP000314987">
    <property type="component" value="Unassembled WGS sequence"/>
</dbReference>
<evidence type="ECO:0000313" key="3">
    <source>
        <dbReference type="Proteomes" id="UP000314987"/>
    </source>
</evidence>
<dbReference type="InterPro" id="IPR001909">
    <property type="entry name" value="KRAB"/>
</dbReference>
<dbReference type="Ensembl" id="ENSVURT00010019906.1">
    <property type="protein sequence ID" value="ENSVURP00010017534.1"/>
    <property type="gene ID" value="ENSVURG00010013374.1"/>
</dbReference>
<dbReference type="Pfam" id="PF01352">
    <property type="entry name" value="KRAB"/>
    <property type="match status" value="1"/>
</dbReference>
<reference evidence="2" key="3">
    <citation type="submission" date="2025-09" db="UniProtKB">
        <authorList>
            <consortium name="Ensembl"/>
        </authorList>
    </citation>
    <scope>IDENTIFICATION</scope>
</reference>
<keyword evidence="3" id="KW-1185">Reference proteome</keyword>
<proteinExistence type="predicted"/>
<dbReference type="SUPFAM" id="SSF109640">
    <property type="entry name" value="KRAB domain (Kruppel-associated box)"/>
    <property type="match status" value="1"/>
</dbReference>
<dbReference type="AlphaFoldDB" id="A0A4X2KYX9"/>
<dbReference type="SMART" id="SM00349">
    <property type="entry name" value="KRAB"/>
    <property type="match status" value="1"/>
</dbReference>
<dbReference type="GeneTree" id="ENSGT00940000154712"/>
<sequence>TVEEGSTPQLGALPWFHGSLFPAQSSASGITAAPGQARALLSGELWLFSDSGRIQGWSGFDLTSYWWGVIGSCLTPTLSVLAGLGSVGQVSWPSWLLFPPIALPSPQQRTRKEATMTSGLLSAMPQAALTFRDVAVDFTREEWKRLSSAQRDLYRDVMLENYENLVSVGKQGRPMEWPLHWDGFEFPLGKACGEGRGRHLKCFSELLAFVDVGRLQSPL</sequence>
<dbReference type="CDD" id="cd07765">
    <property type="entry name" value="KRAB_A-box"/>
    <property type="match status" value="1"/>
</dbReference>
<reference evidence="3" key="1">
    <citation type="submission" date="2018-12" db="EMBL/GenBank/DDBJ databases">
        <authorList>
            <person name="Yazar S."/>
        </authorList>
    </citation>
    <scope>NUCLEOTIDE SEQUENCE [LARGE SCALE GENOMIC DNA]</scope>
</reference>
<dbReference type="InterPro" id="IPR036051">
    <property type="entry name" value="KRAB_dom_sf"/>
</dbReference>
<dbReference type="InterPro" id="IPR050169">
    <property type="entry name" value="Krueppel_C2H2_ZnF"/>
</dbReference>
<dbReference type="PROSITE" id="PS50805">
    <property type="entry name" value="KRAB"/>
    <property type="match status" value="1"/>
</dbReference>
<dbReference type="GO" id="GO:0006355">
    <property type="term" value="P:regulation of DNA-templated transcription"/>
    <property type="evidence" value="ECO:0007669"/>
    <property type="project" value="InterPro"/>
</dbReference>
<reference evidence="2" key="2">
    <citation type="submission" date="2025-08" db="UniProtKB">
        <authorList>
            <consortium name="Ensembl"/>
        </authorList>
    </citation>
    <scope>IDENTIFICATION</scope>
</reference>
<dbReference type="STRING" id="29139.ENSVURP00010017534"/>
<accession>A0A4X2KYX9</accession>
<organism evidence="2 3">
    <name type="scientific">Vombatus ursinus</name>
    <name type="common">Common wombat</name>
    <dbReference type="NCBI Taxonomy" id="29139"/>
    <lineage>
        <taxon>Eukaryota</taxon>
        <taxon>Metazoa</taxon>
        <taxon>Chordata</taxon>
        <taxon>Craniata</taxon>
        <taxon>Vertebrata</taxon>
        <taxon>Euteleostomi</taxon>
        <taxon>Mammalia</taxon>
        <taxon>Metatheria</taxon>
        <taxon>Diprotodontia</taxon>
        <taxon>Vombatidae</taxon>
        <taxon>Vombatus</taxon>
    </lineage>
</organism>
<dbReference type="PANTHER" id="PTHR23232">
    <property type="entry name" value="KRAB DOMAIN C2H2 ZINC FINGER"/>
    <property type="match status" value="1"/>
</dbReference>
<dbReference type="PANTHER" id="PTHR23232:SF163">
    <property type="entry name" value="ZINC FINGER PROTEIN 589"/>
    <property type="match status" value="1"/>
</dbReference>
<feature type="domain" description="KRAB" evidence="1">
    <location>
        <begin position="129"/>
        <end position="219"/>
    </location>
</feature>
<evidence type="ECO:0000313" key="2">
    <source>
        <dbReference type="Ensembl" id="ENSVURP00010017534.1"/>
    </source>
</evidence>
<name>A0A4X2KYX9_VOMUR</name>
<protein>
    <recommendedName>
        <fullName evidence="1">KRAB domain-containing protein</fullName>
    </recommendedName>
</protein>